<gene>
    <name evidence="2" type="ORF">DP114_19715</name>
</gene>
<dbReference type="RefSeq" id="WP_169266959.1">
    <property type="nucleotide sequence ID" value="NZ_CAWOXK010000001.1"/>
</dbReference>
<keyword evidence="3" id="KW-1185">Reference proteome</keyword>
<protein>
    <submittedName>
        <fullName evidence="2">Peptidoglycan-binding protein</fullName>
    </submittedName>
</protein>
<feature type="domain" description="Peptidoglycan binding-like" evidence="1">
    <location>
        <begin position="30"/>
        <end position="84"/>
    </location>
</feature>
<organism evidence="2 3">
    <name type="scientific">Brasilonema sennae CENA114</name>
    <dbReference type="NCBI Taxonomy" id="415709"/>
    <lineage>
        <taxon>Bacteria</taxon>
        <taxon>Bacillati</taxon>
        <taxon>Cyanobacteriota</taxon>
        <taxon>Cyanophyceae</taxon>
        <taxon>Nostocales</taxon>
        <taxon>Scytonemataceae</taxon>
        <taxon>Brasilonema</taxon>
        <taxon>Bromeliae group (in: Brasilonema)</taxon>
    </lineage>
</organism>
<dbReference type="InterPro" id="IPR002477">
    <property type="entry name" value="Peptidoglycan-bd-like"/>
</dbReference>
<dbReference type="InterPro" id="IPR036366">
    <property type="entry name" value="PGBDSf"/>
</dbReference>
<dbReference type="KEGG" id="bsen:DP114_19715"/>
<dbReference type="AlphaFoldDB" id="A0A856MHT8"/>
<dbReference type="Gene3D" id="1.10.101.10">
    <property type="entry name" value="PGBD-like superfamily/PGBD"/>
    <property type="match status" value="1"/>
</dbReference>
<evidence type="ECO:0000313" key="2">
    <source>
        <dbReference type="EMBL" id="QDL09819.1"/>
    </source>
</evidence>
<proteinExistence type="predicted"/>
<accession>A0A856MHT8</accession>
<reference evidence="2 3" key="1">
    <citation type="submission" date="2018-06" db="EMBL/GenBank/DDBJ databases">
        <title>Comparative genomics of Brasilonema spp. strains.</title>
        <authorList>
            <person name="Alvarenga D.O."/>
            <person name="Fiore M.F."/>
            <person name="Varani A.M."/>
        </authorList>
    </citation>
    <scope>NUCLEOTIDE SEQUENCE [LARGE SCALE GENOMIC DNA]</scope>
    <source>
        <strain evidence="2 3">CENA114</strain>
    </source>
</reference>
<dbReference type="EMBL" id="CP030118">
    <property type="protein sequence ID" value="QDL09819.1"/>
    <property type="molecule type" value="Genomic_DNA"/>
</dbReference>
<evidence type="ECO:0000313" key="3">
    <source>
        <dbReference type="Proteomes" id="UP000503129"/>
    </source>
</evidence>
<dbReference type="SUPFAM" id="SSF47090">
    <property type="entry name" value="PGBD-like"/>
    <property type="match status" value="1"/>
</dbReference>
<sequence>MSSELQAATTAADAQLSNDLPTLKKGLQTEGVRLLQQILILRYKYKITFDANFGDKTEDAVKDFQRKYNLSQDGIVGVKTWRALGANIA</sequence>
<dbReference type="InterPro" id="IPR036365">
    <property type="entry name" value="PGBD-like_sf"/>
</dbReference>
<name>A0A856MHT8_9CYAN</name>
<dbReference type="Pfam" id="PF01471">
    <property type="entry name" value="PG_binding_1"/>
    <property type="match status" value="1"/>
</dbReference>
<dbReference type="Proteomes" id="UP000503129">
    <property type="component" value="Chromosome"/>
</dbReference>
<evidence type="ECO:0000259" key="1">
    <source>
        <dbReference type="Pfam" id="PF01471"/>
    </source>
</evidence>